<comment type="caution">
    <text evidence="1">The sequence shown here is derived from an EMBL/GenBank/DDBJ whole genome shotgun (WGS) entry which is preliminary data.</text>
</comment>
<keyword evidence="2" id="KW-1185">Reference proteome</keyword>
<name>A0A6N7BXW6_9GAMM</name>
<protein>
    <submittedName>
        <fullName evidence="1">Uncharacterized protein</fullName>
    </submittedName>
</protein>
<accession>A0A6N7BXW6</accession>
<dbReference type="EMBL" id="VZIZ01000046">
    <property type="protein sequence ID" value="KAF0567450.1"/>
    <property type="molecule type" value="Genomic_DNA"/>
</dbReference>
<dbReference type="AlphaFoldDB" id="A0A6N7BXW6"/>
<evidence type="ECO:0000313" key="1">
    <source>
        <dbReference type="EMBL" id="KAF0567450.1"/>
    </source>
</evidence>
<reference evidence="1 2" key="1">
    <citation type="submission" date="2019-09" db="EMBL/GenBank/DDBJ databases">
        <title>Draft genome sequence of Psychrobacter nivimaris LAMA 639, in search for biotechnological relevant genes.</title>
        <authorList>
            <person name="Lima A.O.S."/>
            <person name="Staloch B.E.K."/>
            <person name="Freitas R.C."/>
            <person name="Niero H."/>
            <person name="Silva M.A.C."/>
        </authorList>
    </citation>
    <scope>NUCLEOTIDE SEQUENCE [LARGE SCALE GENOMIC DNA]</scope>
    <source>
        <strain evidence="1 2">LAMA 639</strain>
    </source>
</reference>
<dbReference type="RefSeq" id="WP_160023669.1">
    <property type="nucleotide sequence ID" value="NZ_VZIZ01000046.1"/>
</dbReference>
<dbReference type="Proteomes" id="UP000471465">
    <property type="component" value="Unassembled WGS sequence"/>
</dbReference>
<proteinExistence type="predicted"/>
<evidence type="ECO:0000313" key="2">
    <source>
        <dbReference type="Proteomes" id="UP000471465"/>
    </source>
</evidence>
<gene>
    <name evidence="1" type="ORF">FQV37_2196</name>
</gene>
<organism evidence="1 2">
    <name type="scientific">Psychrobacter nivimaris</name>
    <dbReference type="NCBI Taxonomy" id="281738"/>
    <lineage>
        <taxon>Bacteria</taxon>
        <taxon>Pseudomonadati</taxon>
        <taxon>Pseudomonadota</taxon>
        <taxon>Gammaproteobacteria</taxon>
        <taxon>Moraxellales</taxon>
        <taxon>Moraxellaceae</taxon>
        <taxon>Psychrobacter</taxon>
    </lineage>
</organism>
<sequence length="71" mass="7664">MKLSIDDLMTELDDARLTAKANGQASAMVAATMSKAKLLGLDKADSEYNNEPQPVSVIVNVKDARKPDRVC</sequence>